<sequence length="301" mass="33073">MKKNLFTISLVLILCITNTYNVLAEENLEPGKCSITIDKSKNTFSNRSQATGPCKGLVEGYYLDGPILYGSYTGPVSNGQEVLIGTPKVPYGESNLTVKVIEGTPPKENNEDKKPVDPAPDDEQKTQDKDDSNSNEKNKNSNTESNVKEKNSNNGSKSSTNTNSSSPKDKNNVSHNNKDTTVKNKDTDSINTNEKKENKETTTAASKQVKDSSNDTNESVEKSKESDSNNEEKIKKEKTEEKQIKTAGSIHSSTEGKEISNTEVNESESSPNLWIWIVIGLTVSITVILTSILIYKKRKGE</sequence>
<reference evidence="4 5" key="1">
    <citation type="submission" date="2023-02" db="EMBL/GenBank/DDBJ databases">
        <title>Oceanobacillus kimchii IFOP_LL358 isolated form Alexandrium catenella lab strain.</title>
        <authorList>
            <person name="Gajardo G."/>
            <person name="Ueki S."/>
            <person name="Maruyama F."/>
        </authorList>
    </citation>
    <scope>NUCLEOTIDE SEQUENCE [LARGE SCALE GENOMIC DNA]</scope>
    <source>
        <strain evidence="4 5">IFOP_LL358</strain>
    </source>
</reference>
<evidence type="ECO:0000313" key="4">
    <source>
        <dbReference type="EMBL" id="GLO68267.1"/>
    </source>
</evidence>
<evidence type="ECO:0000256" key="3">
    <source>
        <dbReference type="SAM" id="SignalP"/>
    </source>
</evidence>
<evidence type="ECO:0000256" key="2">
    <source>
        <dbReference type="SAM" id="Phobius"/>
    </source>
</evidence>
<feature type="region of interest" description="Disordered" evidence="1">
    <location>
        <begin position="102"/>
        <end position="266"/>
    </location>
</feature>
<feature type="compositionally biased region" description="Basic and acidic residues" evidence="1">
    <location>
        <begin position="108"/>
        <end position="139"/>
    </location>
</feature>
<dbReference type="EMBL" id="BSKO01000002">
    <property type="protein sequence ID" value="GLO68267.1"/>
    <property type="molecule type" value="Genomic_DNA"/>
</dbReference>
<dbReference type="Proteomes" id="UP001275436">
    <property type="component" value="Unassembled WGS sequence"/>
</dbReference>
<feature type="chain" id="PRO_5047322184" evidence="3">
    <location>
        <begin position="25"/>
        <end position="301"/>
    </location>
</feature>
<organism evidence="4 5">
    <name type="scientific">Oceanobacillus kimchii</name>
    <dbReference type="NCBI Taxonomy" id="746691"/>
    <lineage>
        <taxon>Bacteria</taxon>
        <taxon>Bacillati</taxon>
        <taxon>Bacillota</taxon>
        <taxon>Bacilli</taxon>
        <taxon>Bacillales</taxon>
        <taxon>Bacillaceae</taxon>
        <taxon>Oceanobacillus</taxon>
    </lineage>
</organism>
<keyword evidence="2" id="KW-1133">Transmembrane helix</keyword>
<protein>
    <submittedName>
        <fullName evidence="4">Uncharacterized protein</fullName>
    </submittedName>
</protein>
<keyword evidence="2" id="KW-0472">Membrane</keyword>
<keyword evidence="2" id="KW-0812">Transmembrane</keyword>
<keyword evidence="3" id="KW-0732">Signal</keyword>
<feature type="transmembrane region" description="Helical" evidence="2">
    <location>
        <begin position="273"/>
        <end position="295"/>
    </location>
</feature>
<gene>
    <name evidence="4" type="ORF">MACH08_40510</name>
</gene>
<proteinExistence type="predicted"/>
<feature type="signal peptide" evidence="3">
    <location>
        <begin position="1"/>
        <end position="24"/>
    </location>
</feature>
<feature type="compositionally biased region" description="Low complexity" evidence="1">
    <location>
        <begin position="152"/>
        <end position="166"/>
    </location>
</feature>
<feature type="compositionally biased region" description="Basic and acidic residues" evidence="1">
    <location>
        <begin position="208"/>
        <end position="244"/>
    </location>
</feature>
<dbReference type="RefSeq" id="WP_317958515.1">
    <property type="nucleotide sequence ID" value="NZ_BSKO01000002.1"/>
</dbReference>
<keyword evidence="5" id="KW-1185">Reference proteome</keyword>
<comment type="caution">
    <text evidence="4">The sequence shown here is derived from an EMBL/GenBank/DDBJ whole genome shotgun (WGS) entry which is preliminary data.</text>
</comment>
<accession>A0ABQ5TPY8</accession>
<evidence type="ECO:0000256" key="1">
    <source>
        <dbReference type="SAM" id="MobiDB-lite"/>
    </source>
</evidence>
<feature type="compositionally biased region" description="Basic and acidic residues" evidence="1">
    <location>
        <begin position="167"/>
        <end position="200"/>
    </location>
</feature>
<evidence type="ECO:0000313" key="5">
    <source>
        <dbReference type="Proteomes" id="UP001275436"/>
    </source>
</evidence>
<name>A0ABQ5TPY8_9BACI</name>